<organism evidence="3 4">
    <name type="scientific">Leptothoe kymatousa TAU-MAC 1615</name>
    <dbReference type="NCBI Taxonomy" id="2364775"/>
    <lineage>
        <taxon>Bacteria</taxon>
        <taxon>Bacillati</taxon>
        <taxon>Cyanobacteriota</taxon>
        <taxon>Cyanophyceae</taxon>
        <taxon>Nodosilineales</taxon>
        <taxon>Cymatolegaceae</taxon>
        <taxon>Leptothoe</taxon>
        <taxon>Leptothoe kymatousa</taxon>
    </lineage>
</organism>
<protein>
    <submittedName>
        <fullName evidence="3">DUF928 domain-containing protein</fullName>
    </submittedName>
</protein>
<feature type="chain" id="PRO_5046700446" evidence="2">
    <location>
        <begin position="30"/>
        <end position="251"/>
    </location>
</feature>
<keyword evidence="2" id="KW-0732">Signal</keyword>
<evidence type="ECO:0000313" key="3">
    <source>
        <dbReference type="EMBL" id="MBT9312046.1"/>
    </source>
</evidence>
<dbReference type="EMBL" id="JADOER010000005">
    <property type="protein sequence ID" value="MBT9312046.1"/>
    <property type="molecule type" value="Genomic_DNA"/>
</dbReference>
<comment type="caution">
    <text evidence="3">The sequence shown here is derived from an EMBL/GenBank/DDBJ whole genome shotgun (WGS) entry which is preliminary data.</text>
</comment>
<evidence type="ECO:0000313" key="4">
    <source>
        <dbReference type="Proteomes" id="UP001196661"/>
    </source>
</evidence>
<evidence type="ECO:0000256" key="2">
    <source>
        <dbReference type="SAM" id="SignalP"/>
    </source>
</evidence>
<feature type="region of interest" description="Disordered" evidence="1">
    <location>
        <begin position="30"/>
        <end position="68"/>
    </location>
</feature>
<dbReference type="Pfam" id="PF06051">
    <property type="entry name" value="DUF928"/>
    <property type="match status" value="1"/>
</dbReference>
<dbReference type="InterPro" id="IPR010328">
    <property type="entry name" value="DUF928"/>
</dbReference>
<dbReference type="RefSeq" id="WP_215617950.1">
    <property type="nucleotide sequence ID" value="NZ_JADOER010000005.1"/>
</dbReference>
<name>A0ABS5Y351_9CYAN</name>
<proteinExistence type="predicted"/>
<keyword evidence="4" id="KW-1185">Reference proteome</keyword>
<accession>A0ABS5Y351</accession>
<feature type="signal peptide" evidence="2">
    <location>
        <begin position="1"/>
        <end position="29"/>
    </location>
</feature>
<sequence>MRSQNTLAYISFSLAILLSQLGFTASVSAIPNPIDNGGRRDRRTAQLPTAPTNPPPTNGERTPGGGLGEDVCPVTPQPLTAITPEPVHGKTLAARPTLWFYMPYTMGDIEKGEFSILTADELDRVYKAEFTLPDQPGLVSVTMPEAAMVSLDADQRYRWYLKVNCVAENTTKNNLNINGWIDRMASTPELEQQVADSSPEIWYDTVHQLADCLSTTQCETRSQIWAELLESVDLTQFTQTPMVGPLVLTDS</sequence>
<evidence type="ECO:0000256" key="1">
    <source>
        <dbReference type="SAM" id="MobiDB-lite"/>
    </source>
</evidence>
<dbReference type="Proteomes" id="UP001196661">
    <property type="component" value="Unassembled WGS sequence"/>
</dbReference>
<gene>
    <name evidence="3" type="ORF">IXB28_07495</name>
</gene>
<reference evidence="3 4" key="1">
    <citation type="journal article" date="2021" name="Mar. Drugs">
        <title>Genome Reduction and Secondary Metabolism of the Marine Sponge-Associated Cyanobacterium Leptothoe.</title>
        <authorList>
            <person name="Konstantinou D."/>
            <person name="Popin R.V."/>
            <person name="Fewer D.P."/>
            <person name="Sivonen K."/>
            <person name="Gkelis S."/>
        </authorList>
    </citation>
    <scope>NUCLEOTIDE SEQUENCE [LARGE SCALE GENOMIC DNA]</scope>
    <source>
        <strain evidence="3 4">TAU-MAC 1615</strain>
    </source>
</reference>